<feature type="compositionally biased region" description="Polar residues" evidence="1">
    <location>
        <begin position="179"/>
        <end position="188"/>
    </location>
</feature>
<name>A0AAQ4EC02_AMBAM</name>
<feature type="region of interest" description="Disordered" evidence="1">
    <location>
        <begin position="1"/>
        <end position="216"/>
    </location>
</feature>
<feature type="compositionally biased region" description="Low complexity" evidence="1">
    <location>
        <begin position="146"/>
        <end position="176"/>
    </location>
</feature>
<accession>A0AAQ4EC02</accession>
<gene>
    <name evidence="2" type="ORF">V5799_024449</name>
</gene>
<dbReference type="EMBL" id="JARKHS020018499">
    <property type="protein sequence ID" value="KAK8772307.1"/>
    <property type="molecule type" value="Genomic_DNA"/>
</dbReference>
<dbReference type="Proteomes" id="UP001321473">
    <property type="component" value="Unassembled WGS sequence"/>
</dbReference>
<organism evidence="2 3">
    <name type="scientific">Amblyomma americanum</name>
    <name type="common">Lone star tick</name>
    <dbReference type="NCBI Taxonomy" id="6943"/>
    <lineage>
        <taxon>Eukaryota</taxon>
        <taxon>Metazoa</taxon>
        <taxon>Ecdysozoa</taxon>
        <taxon>Arthropoda</taxon>
        <taxon>Chelicerata</taxon>
        <taxon>Arachnida</taxon>
        <taxon>Acari</taxon>
        <taxon>Parasitiformes</taxon>
        <taxon>Ixodida</taxon>
        <taxon>Ixodoidea</taxon>
        <taxon>Ixodidae</taxon>
        <taxon>Amblyomminae</taxon>
        <taxon>Amblyomma</taxon>
    </lineage>
</organism>
<protein>
    <submittedName>
        <fullName evidence="2">Uncharacterized protein</fullName>
    </submittedName>
</protein>
<keyword evidence="3" id="KW-1185">Reference proteome</keyword>
<sequence>MTRITRSRRRTKGRREVHARRSPDDAPFSSSSSPFTATTASGGAPPGPADDTDECLSTGSPQKPDGARRHVGVDADETAATAPETSPAHGSTDSEARAAAWKAHTEGNEPVKVAGGGGQGLDEATTQPKSGAEDGGPRSQCSEDSATGASGRRARGTEGTAARGAVARGVVAARRGFLSATTSTSVRSTLREGPRPPPKVPKRSRRVDGATMRPCR</sequence>
<evidence type="ECO:0000313" key="2">
    <source>
        <dbReference type="EMBL" id="KAK8772307.1"/>
    </source>
</evidence>
<dbReference type="AlphaFoldDB" id="A0AAQ4EC02"/>
<feature type="compositionally biased region" description="Low complexity" evidence="1">
    <location>
        <begin position="25"/>
        <end position="43"/>
    </location>
</feature>
<evidence type="ECO:0000313" key="3">
    <source>
        <dbReference type="Proteomes" id="UP001321473"/>
    </source>
</evidence>
<comment type="caution">
    <text evidence="2">The sequence shown here is derived from an EMBL/GenBank/DDBJ whole genome shotgun (WGS) entry which is preliminary data.</text>
</comment>
<reference evidence="2 3" key="1">
    <citation type="journal article" date="2023" name="Arcadia Sci">
        <title>De novo assembly of a long-read Amblyomma americanum tick genome.</title>
        <authorList>
            <person name="Chou S."/>
            <person name="Poskanzer K.E."/>
            <person name="Rollins M."/>
            <person name="Thuy-Boun P.S."/>
        </authorList>
    </citation>
    <scope>NUCLEOTIDE SEQUENCE [LARGE SCALE GENOMIC DNA]</scope>
    <source>
        <strain evidence="2">F_SG_1</strain>
        <tissue evidence="2">Salivary glands</tissue>
    </source>
</reference>
<feature type="compositionally biased region" description="Basic and acidic residues" evidence="1">
    <location>
        <begin position="14"/>
        <end position="24"/>
    </location>
</feature>
<feature type="compositionally biased region" description="Low complexity" evidence="1">
    <location>
        <begin position="78"/>
        <end position="88"/>
    </location>
</feature>
<evidence type="ECO:0000256" key="1">
    <source>
        <dbReference type="SAM" id="MobiDB-lite"/>
    </source>
</evidence>
<proteinExistence type="predicted"/>
<feature type="compositionally biased region" description="Basic residues" evidence="1">
    <location>
        <begin position="1"/>
        <end position="13"/>
    </location>
</feature>